<dbReference type="PANTHER" id="PTHR22878">
    <property type="entry name" value="DYNEIN HEAVY CHAIN 6, AXONEMAL-LIKE-RELATED"/>
    <property type="match status" value="1"/>
</dbReference>
<feature type="non-terminal residue" evidence="2">
    <location>
        <position position="191"/>
    </location>
</feature>
<gene>
    <name evidence="2" type="ORF">HaLaN_16445</name>
</gene>
<protein>
    <recommendedName>
        <fullName evidence="1">Dynein 2 heavy chain 1 cytoplasmic ATPase lid domain-containing protein</fullName>
    </recommendedName>
</protein>
<evidence type="ECO:0000313" key="3">
    <source>
        <dbReference type="Proteomes" id="UP000485058"/>
    </source>
</evidence>
<dbReference type="SUPFAM" id="SSF52540">
    <property type="entry name" value="P-loop containing nucleoside triphosphate hydrolases"/>
    <property type="match status" value="1"/>
</dbReference>
<organism evidence="2 3">
    <name type="scientific">Haematococcus lacustris</name>
    <name type="common">Green alga</name>
    <name type="synonym">Haematococcus pluvialis</name>
    <dbReference type="NCBI Taxonomy" id="44745"/>
    <lineage>
        <taxon>Eukaryota</taxon>
        <taxon>Viridiplantae</taxon>
        <taxon>Chlorophyta</taxon>
        <taxon>core chlorophytes</taxon>
        <taxon>Chlorophyceae</taxon>
        <taxon>CS clade</taxon>
        <taxon>Chlamydomonadales</taxon>
        <taxon>Haematococcaceae</taxon>
        <taxon>Haematococcus</taxon>
    </lineage>
</organism>
<dbReference type="InterPro" id="IPR026983">
    <property type="entry name" value="DHC"/>
</dbReference>
<dbReference type="GO" id="GO:0030286">
    <property type="term" value="C:dynein complex"/>
    <property type="evidence" value="ECO:0007669"/>
    <property type="project" value="InterPro"/>
</dbReference>
<sequence length="191" mass="21693">MATLTKQGGGRNPVTNRLLRHFNFLSFTEMSDSSISRIFTTILGAFFKKSFGESIQSSCEHVVAATVDCYNAIRAALLPTPSKSHYTFNLRDLSKVVQGCMRCDPRSTSDVKQVLSLWLHECSRVFEDRLTTNEDHEWFRSQQTTLLAQHFQGLAYDEVVTTERLIYGDFMIPGADPKVYTHITDMGRLVK</sequence>
<dbReference type="Gene3D" id="1.20.920.30">
    <property type="match status" value="1"/>
</dbReference>
<dbReference type="Proteomes" id="UP000485058">
    <property type="component" value="Unassembled WGS sequence"/>
</dbReference>
<dbReference type="GO" id="GO:0045505">
    <property type="term" value="F:dynein intermediate chain binding"/>
    <property type="evidence" value="ECO:0007669"/>
    <property type="project" value="InterPro"/>
</dbReference>
<dbReference type="Gene3D" id="3.40.50.300">
    <property type="entry name" value="P-loop containing nucleotide triphosphate hydrolases"/>
    <property type="match status" value="1"/>
</dbReference>
<dbReference type="FunFam" id="1.20.920.30:FF:000002">
    <property type="entry name" value="Dynein axonemal heavy chain 3"/>
    <property type="match status" value="1"/>
</dbReference>
<accession>A0A699ZBG7</accession>
<dbReference type="InterPro" id="IPR027417">
    <property type="entry name" value="P-loop_NTPase"/>
</dbReference>
<dbReference type="PANTHER" id="PTHR22878:SF68">
    <property type="entry name" value="DYNEIN HEAVY CHAIN 6, AXONEMAL-LIKE"/>
    <property type="match status" value="1"/>
</dbReference>
<dbReference type="AlphaFoldDB" id="A0A699ZBG7"/>
<keyword evidence="3" id="KW-1185">Reference proteome</keyword>
<comment type="caution">
    <text evidence="2">The sequence shown here is derived from an EMBL/GenBank/DDBJ whole genome shotgun (WGS) entry which is preliminary data.</text>
</comment>
<evidence type="ECO:0000313" key="2">
    <source>
        <dbReference type="EMBL" id="GFH19491.1"/>
    </source>
</evidence>
<dbReference type="InterPro" id="IPR054354">
    <property type="entry name" value="DYNC2H1-like_lid"/>
</dbReference>
<name>A0A699ZBG7_HAELA</name>
<dbReference type="EMBL" id="BLLF01001471">
    <property type="protein sequence ID" value="GFH19491.1"/>
    <property type="molecule type" value="Genomic_DNA"/>
</dbReference>
<dbReference type="GO" id="GO:0051959">
    <property type="term" value="F:dynein light intermediate chain binding"/>
    <property type="evidence" value="ECO:0007669"/>
    <property type="project" value="InterPro"/>
</dbReference>
<evidence type="ECO:0000259" key="1">
    <source>
        <dbReference type="Pfam" id="PF22597"/>
    </source>
</evidence>
<feature type="domain" description="Dynein 2 heavy chain 1 cytoplasmic ATPase lid" evidence="1">
    <location>
        <begin position="44"/>
        <end position="135"/>
    </location>
</feature>
<proteinExistence type="predicted"/>
<dbReference type="GO" id="GO:0007018">
    <property type="term" value="P:microtubule-based movement"/>
    <property type="evidence" value="ECO:0007669"/>
    <property type="project" value="InterPro"/>
</dbReference>
<dbReference type="Pfam" id="PF22597">
    <property type="entry name" value="DYN_lid"/>
    <property type="match status" value="1"/>
</dbReference>
<reference evidence="2 3" key="1">
    <citation type="submission" date="2020-02" db="EMBL/GenBank/DDBJ databases">
        <title>Draft genome sequence of Haematococcus lacustris strain NIES-144.</title>
        <authorList>
            <person name="Morimoto D."/>
            <person name="Nakagawa S."/>
            <person name="Yoshida T."/>
            <person name="Sawayama S."/>
        </authorList>
    </citation>
    <scope>NUCLEOTIDE SEQUENCE [LARGE SCALE GENOMIC DNA]</scope>
    <source>
        <strain evidence="2 3">NIES-144</strain>
    </source>
</reference>